<feature type="region of interest" description="Disordered" evidence="2">
    <location>
        <begin position="1599"/>
        <end position="1660"/>
    </location>
</feature>
<dbReference type="Proteomes" id="UP001454036">
    <property type="component" value="Unassembled WGS sequence"/>
</dbReference>
<protein>
    <recommendedName>
        <fullName evidence="3">S phase cyclin A-associated protein in the endoplasmic reticulum N-terminal domain-containing protein</fullName>
    </recommendedName>
</protein>
<evidence type="ECO:0000313" key="4">
    <source>
        <dbReference type="EMBL" id="GAA0171598.1"/>
    </source>
</evidence>
<evidence type="ECO:0000256" key="2">
    <source>
        <dbReference type="SAM" id="MobiDB-lite"/>
    </source>
</evidence>
<proteinExistence type="predicted"/>
<reference evidence="4 5" key="1">
    <citation type="submission" date="2024-01" db="EMBL/GenBank/DDBJ databases">
        <title>The complete chloroplast genome sequence of Lithospermum erythrorhizon: insights into the phylogenetic relationship among Boraginaceae species and the maternal lineages of purple gromwells.</title>
        <authorList>
            <person name="Okada T."/>
            <person name="Watanabe K."/>
        </authorList>
    </citation>
    <scope>NUCLEOTIDE SEQUENCE [LARGE SCALE GENOMIC DNA]</scope>
</reference>
<dbReference type="PANTHER" id="PTHR31434">
    <property type="entry name" value="S PHASE CYCLIN A-ASSOCIATED PROTEIN IN THE ENDOPLASMIC RETICULUM"/>
    <property type="match status" value="1"/>
</dbReference>
<feature type="compositionally biased region" description="Low complexity" evidence="2">
    <location>
        <begin position="1626"/>
        <end position="1638"/>
    </location>
</feature>
<feature type="compositionally biased region" description="Polar residues" evidence="2">
    <location>
        <begin position="40"/>
        <end position="51"/>
    </location>
</feature>
<keyword evidence="1" id="KW-0175">Coiled coil</keyword>
<keyword evidence="5" id="KW-1185">Reference proteome</keyword>
<dbReference type="EMBL" id="BAABME010007745">
    <property type="protein sequence ID" value="GAA0171598.1"/>
    <property type="molecule type" value="Genomic_DNA"/>
</dbReference>
<organism evidence="4 5">
    <name type="scientific">Lithospermum erythrorhizon</name>
    <name type="common">Purple gromwell</name>
    <name type="synonym">Lithospermum officinale var. erythrorhizon</name>
    <dbReference type="NCBI Taxonomy" id="34254"/>
    <lineage>
        <taxon>Eukaryota</taxon>
        <taxon>Viridiplantae</taxon>
        <taxon>Streptophyta</taxon>
        <taxon>Embryophyta</taxon>
        <taxon>Tracheophyta</taxon>
        <taxon>Spermatophyta</taxon>
        <taxon>Magnoliopsida</taxon>
        <taxon>eudicotyledons</taxon>
        <taxon>Gunneridae</taxon>
        <taxon>Pentapetalae</taxon>
        <taxon>asterids</taxon>
        <taxon>lamiids</taxon>
        <taxon>Boraginales</taxon>
        <taxon>Boraginaceae</taxon>
        <taxon>Boraginoideae</taxon>
        <taxon>Lithospermeae</taxon>
        <taxon>Lithospermum</taxon>
    </lineage>
</organism>
<evidence type="ECO:0000259" key="3">
    <source>
        <dbReference type="Pfam" id="PF16501"/>
    </source>
</evidence>
<feature type="compositionally biased region" description="Polar residues" evidence="2">
    <location>
        <begin position="967"/>
        <end position="978"/>
    </location>
</feature>
<accession>A0AAV3R8J7</accession>
<name>A0AAV3R8J7_LITER</name>
<feature type="region of interest" description="Disordered" evidence="2">
    <location>
        <begin position="956"/>
        <end position="978"/>
    </location>
</feature>
<feature type="domain" description="S phase cyclin A-associated protein in the endoplasmic reticulum N-terminal" evidence="3">
    <location>
        <begin position="393"/>
        <end position="494"/>
    </location>
</feature>
<feature type="compositionally biased region" description="Gly residues" evidence="2">
    <location>
        <begin position="1"/>
        <end position="11"/>
    </location>
</feature>
<feature type="compositionally biased region" description="Polar residues" evidence="2">
    <location>
        <begin position="562"/>
        <end position="573"/>
    </location>
</feature>
<evidence type="ECO:0000313" key="5">
    <source>
        <dbReference type="Proteomes" id="UP001454036"/>
    </source>
</evidence>
<feature type="coiled-coil region" evidence="1">
    <location>
        <begin position="859"/>
        <end position="937"/>
    </location>
</feature>
<feature type="region of interest" description="Disordered" evidence="2">
    <location>
        <begin position="1"/>
        <end position="53"/>
    </location>
</feature>
<gene>
    <name evidence="4" type="ORF">LIER_25589</name>
</gene>
<feature type="region of interest" description="Disordered" evidence="2">
    <location>
        <begin position="562"/>
        <end position="616"/>
    </location>
</feature>
<sequence length="1702" mass="191593">MENNEGGGDDQGSGWLQVKKKHRSSAKLSLQRWVGGLSRNKGNSTTRNRPSPSVKCGFDKCGGEVMKTGRYSVVHEPNNVTRTSHVSLDKNLKTHDKQVTLNNECLKYPVSTAENVELPYKKEEVGHEQKNKLSVPYKIWWGNLDDYNLHEHPEASVGASKPISPVEDNMLIHSKGESSSGSLSSIPATVSPKNAVVATEVIEKNIPEELRSVTSKENFIQDKCEEVNEIFSKNMGTKILNEIVCDQDNAMASFEGHSDVCKEKNDGIYNSPGETIGADSEDWVKLENSDYSHAIHDEDTAFTPTEDSIVSQIPSVKCDSSCSKASGPPLCDGELCNEVLSHEPIILTCNQPVASYPEAPEVDDVEVLKHDIVNEDLSQSPNAEVTNAEGRIESKERFRHRLWCFLFENLNRSIDELYLLCELECDQEQVRESILVLEEAASDFKELNMRVEEFENVKKSTSHLVGGASMTMKYDHRRPHALSWEVRRMTTSPHKAEILSSSLEAFKKIQQDRVRLHANDIGELESDLYRHHNGEDSFKGNKQSTEALDNFGESVARQMKRSVNSDFSNGNSSKGKRNTDLGRCASNLSTLPSREISAHVSGKNKKEQLRAPAPDTDKFFSQKDKVVSNNMNRNSVRTVDYLRNQVPVSQMEKERKNGNLWKSMDAWKEKRNWEDILASPHGTSAHFSHSPGISRRSTERSRILHDKLMSPDKRKKSALDFKKEADEKHARAMKIRSELENERVQKLQRASEKLNRVNEWQAVRSLRMREVIHDRHRRSESRHEAFLAQVVRRAGDESSKVNEVRFITSLNEENKKLILRQKHQDSESRRAEKLQLLKTKQKEDMAREEAVLERRRLLEAEKLQRLAEIQRKKEEAQLRREEERRASTAAREAKAIEQIRRKEVRAKARQEEAELMAQKLAERLKESEQRRKFYLEQIREKASMDFRDQSSPLVRRSINKEGGRSAPNGNSEEYQANSSMLSSCGGNFISNVETEHALKRRIKRIRQKLMGLKHEFPEPSVTAENAGIGYRTATATARAKIGRWLQELQKLRQARKEGAASFGLISAEIMKFLDGRDTELHASRQAGLLDFIASALPASHSSKPEACQFTVHLLRLLRVALSMPENRGYFLSQNLLPPLIPMLVAAIENYIKIVASLNVPGGPANLNPNKSSYLSVDVMSDILNGFLWTVAVVIGHRSSDDRQLKMQDGLLELVVVYKVINRLRDLFALYDRRQVEGSPFPSSILLSINLLAVLTSKPRNVSSIDWELLTSGSTANNENKFKPNSSADVGISSPCLNTEDCATLSSTSYADHSSPLPHIPEGHGVGEFFKARNAEDTLSHPKSSDNNEACIAEVKTEAVSDESTKFLLNDGRCFISLKDGNGSNDDRVEHNNKKQPRLKQPTQLLLASVAETGLVCLPSMLTAVLLQANNKSSSEQNVLPSNFEVVATGVLKVLNNLAEIDMIFIQKMLARSDLKMEFFHVMSFILSYCTSKWEAATDQNGLLLLESLSLLGYFSFFHHENQAVLRWGKDRTILHKVCDLPFAFFSDPELMPFLAGTLVAACYGCEQNKGVVQQELSMDMLLSLLISCRNSLPVPSISMPDNLVTPEPGESNQADTQQRSQRLNTRSSRVQSQKISSSANNRTTKTRSHRENKMQKLSEEVDLKPIQSATQTLAASTLYSSLPTSFIQKVEQFFSAEIPLPR</sequence>
<dbReference type="PANTHER" id="PTHR31434:SF2">
    <property type="entry name" value="S PHASE CYCLIN A-ASSOCIATED PROTEIN IN THE ENDOPLASMIC RETICULUM"/>
    <property type="match status" value="1"/>
</dbReference>
<feature type="compositionally biased region" description="Basic and acidic residues" evidence="2">
    <location>
        <begin position="1649"/>
        <end position="1660"/>
    </location>
</feature>
<evidence type="ECO:0000256" key="1">
    <source>
        <dbReference type="SAM" id="Coils"/>
    </source>
</evidence>
<dbReference type="InterPro" id="IPR032446">
    <property type="entry name" value="SCAPER_N"/>
</dbReference>
<dbReference type="Pfam" id="PF16501">
    <property type="entry name" value="SCAPER_N"/>
    <property type="match status" value="1"/>
</dbReference>
<feature type="coiled-coil region" evidence="1">
    <location>
        <begin position="722"/>
        <end position="757"/>
    </location>
</feature>
<feature type="compositionally biased region" description="Polar residues" evidence="2">
    <location>
        <begin position="1610"/>
        <end position="1625"/>
    </location>
</feature>
<feature type="compositionally biased region" description="Basic and acidic residues" evidence="2">
    <location>
        <begin position="604"/>
        <end position="616"/>
    </location>
</feature>
<comment type="caution">
    <text evidence="4">The sequence shown here is derived from an EMBL/GenBank/DDBJ whole genome shotgun (WGS) entry which is preliminary data.</text>
</comment>